<comment type="caution">
    <text evidence="3">The sequence shown here is derived from an EMBL/GenBank/DDBJ whole genome shotgun (WGS) entry which is preliminary data.</text>
</comment>
<name>A0AAV0V0D3_HYABA</name>
<evidence type="ECO:0000313" key="4">
    <source>
        <dbReference type="Proteomes" id="UP001162031"/>
    </source>
</evidence>
<dbReference type="InterPro" id="IPR011993">
    <property type="entry name" value="PH-like_dom_sf"/>
</dbReference>
<evidence type="ECO:0000256" key="1">
    <source>
        <dbReference type="SAM" id="MobiDB-lite"/>
    </source>
</evidence>
<keyword evidence="4" id="KW-1185">Reference proteome</keyword>
<dbReference type="InterPro" id="IPR001849">
    <property type="entry name" value="PH_domain"/>
</dbReference>
<organism evidence="3 4">
    <name type="scientific">Hyaloperonospora brassicae</name>
    <name type="common">Brassica downy mildew</name>
    <name type="synonym">Peronospora brassicae</name>
    <dbReference type="NCBI Taxonomy" id="162125"/>
    <lineage>
        <taxon>Eukaryota</taxon>
        <taxon>Sar</taxon>
        <taxon>Stramenopiles</taxon>
        <taxon>Oomycota</taxon>
        <taxon>Peronosporomycetes</taxon>
        <taxon>Peronosporales</taxon>
        <taxon>Peronosporaceae</taxon>
        <taxon>Hyaloperonospora</taxon>
    </lineage>
</organism>
<dbReference type="EMBL" id="CANTFL010001475">
    <property type="protein sequence ID" value="CAI5742685.1"/>
    <property type="molecule type" value="Genomic_DNA"/>
</dbReference>
<dbReference type="PANTHER" id="PTHR14336:SF16">
    <property type="entry name" value="PH DOMAIN-CONTAINING PROTEIN"/>
    <property type="match status" value="1"/>
</dbReference>
<sequence>MSLSSVYGEGCAGWVFKQGSWVKNWKKRFLVLRERQLTYYHTDDLSPAVQARGALQVITVELSADIHNGLLVHGYGGRVLKLYTLSAEATSAWYNLILDATMLAPPPFAVRPFGRCSTLSAASAPSGTAGPSEAHKAESASESLDVGATQVTHAGWLKKQGARVKSWRRRYFVLRGSVLSYFDSEDTGAAAKGYGRVRAVEVNGRVKRGLDILFETGRLLRVSARTSREIEVWLCRLSDAIEAATVEQQHVRQSLAAHRPLRLSFVGVAVPTRMSQEYQQQEQVQRHRDTGTTWRQAPACVPSNPRGVTAKVTQVSERPSVTKQQSSSVLDDSDISSELLSQMSISSPHGHHSSSDPHGTTSAGKSTAHSNDAWAWHSSSSSTSFDSDVDCDSDDSEGDWI</sequence>
<feature type="region of interest" description="Disordered" evidence="1">
    <location>
        <begin position="123"/>
        <end position="142"/>
    </location>
</feature>
<dbReference type="SMART" id="SM00233">
    <property type="entry name" value="PH"/>
    <property type="match status" value="2"/>
</dbReference>
<protein>
    <recommendedName>
        <fullName evidence="2">PH domain-containing protein</fullName>
    </recommendedName>
</protein>
<proteinExistence type="predicted"/>
<dbReference type="Proteomes" id="UP001162031">
    <property type="component" value="Unassembled WGS sequence"/>
</dbReference>
<feature type="region of interest" description="Disordered" evidence="1">
    <location>
        <begin position="277"/>
        <end position="401"/>
    </location>
</feature>
<dbReference type="SUPFAM" id="SSF50729">
    <property type="entry name" value="PH domain-like"/>
    <property type="match status" value="2"/>
</dbReference>
<gene>
    <name evidence="3" type="ORF">HBR001_LOCUS9104</name>
</gene>
<feature type="compositionally biased region" description="Low complexity" evidence="1">
    <location>
        <begin position="123"/>
        <end position="132"/>
    </location>
</feature>
<dbReference type="Gene3D" id="2.30.29.30">
    <property type="entry name" value="Pleckstrin-homology domain (PH domain)/Phosphotyrosine-binding domain (PTB)"/>
    <property type="match status" value="2"/>
</dbReference>
<feature type="domain" description="PH" evidence="2">
    <location>
        <begin position="150"/>
        <end position="242"/>
    </location>
</feature>
<feature type="compositionally biased region" description="Acidic residues" evidence="1">
    <location>
        <begin position="387"/>
        <end position="401"/>
    </location>
</feature>
<evidence type="ECO:0000259" key="2">
    <source>
        <dbReference type="PROSITE" id="PS50003"/>
    </source>
</evidence>
<dbReference type="PROSITE" id="PS50003">
    <property type="entry name" value="PH_DOMAIN"/>
    <property type="match status" value="2"/>
</dbReference>
<dbReference type="PANTHER" id="PTHR14336">
    <property type="entry name" value="TANDEM PH DOMAIN CONTAINING PROTEIN"/>
    <property type="match status" value="1"/>
</dbReference>
<feature type="compositionally biased region" description="Low complexity" evidence="1">
    <location>
        <begin position="324"/>
        <end position="348"/>
    </location>
</feature>
<feature type="compositionally biased region" description="Polar residues" evidence="1">
    <location>
        <begin position="311"/>
        <end position="323"/>
    </location>
</feature>
<dbReference type="InterPro" id="IPR051707">
    <property type="entry name" value="PI-Interact_SigTrans_Reg"/>
</dbReference>
<dbReference type="AlphaFoldDB" id="A0AAV0V0D3"/>
<reference evidence="3" key="1">
    <citation type="submission" date="2022-12" db="EMBL/GenBank/DDBJ databases">
        <authorList>
            <person name="Webb A."/>
        </authorList>
    </citation>
    <scope>NUCLEOTIDE SEQUENCE</scope>
    <source>
        <strain evidence="3">Hp1</strain>
    </source>
</reference>
<accession>A0AAV0V0D3</accession>
<evidence type="ECO:0000313" key="3">
    <source>
        <dbReference type="EMBL" id="CAI5742685.1"/>
    </source>
</evidence>
<dbReference type="Pfam" id="PF00169">
    <property type="entry name" value="PH"/>
    <property type="match status" value="2"/>
</dbReference>
<feature type="domain" description="PH" evidence="2">
    <location>
        <begin position="8"/>
        <end position="102"/>
    </location>
</feature>